<evidence type="ECO:0000256" key="1">
    <source>
        <dbReference type="SAM" id="Phobius"/>
    </source>
</evidence>
<keyword evidence="1" id="KW-1133">Transmembrane helix</keyword>
<organism evidence="2 3">
    <name type="scientific">Popillia japonica</name>
    <name type="common">Japanese beetle</name>
    <dbReference type="NCBI Taxonomy" id="7064"/>
    <lineage>
        <taxon>Eukaryota</taxon>
        <taxon>Metazoa</taxon>
        <taxon>Ecdysozoa</taxon>
        <taxon>Arthropoda</taxon>
        <taxon>Hexapoda</taxon>
        <taxon>Insecta</taxon>
        <taxon>Pterygota</taxon>
        <taxon>Neoptera</taxon>
        <taxon>Endopterygota</taxon>
        <taxon>Coleoptera</taxon>
        <taxon>Polyphaga</taxon>
        <taxon>Scarabaeiformia</taxon>
        <taxon>Scarabaeidae</taxon>
        <taxon>Rutelinae</taxon>
        <taxon>Popillia</taxon>
    </lineage>
</organism>
<keyword evidence="3" id="KW-1185">Reference proteome</keyword>
<keyword evidence="1" id="KW-0812">Transmembrane</keyword>
<evidence type="ECO:0000313" key="2">
    <source>
        <dbReference type="EMBL" id="KAK9747029.1"/>
    </source>
</evidence>
<dbReference type="EMBL" id="JASPKY010000035">
    <property type="protein sequence ID" value="KAK9747029.1"/>
    <property type="molecule type" value="Genomic_DNA"/>
</dbReference>
<sequence length="132" mass="14675">MFKITYSIACGSLILRRLFLGPQRVSFVSDHCWVLLRVTSIKLHSEMASKTIFYFALFASLAMICYGCTSDEYPVPKEDKCVKYKHRGDSCAYDVDSVFALIALGGPIAGILELLGICDPTCRCVNSFCILL</sequence>
<proteinExistence type="predicted"/>
<comment type="caution">
    <text evidence="2">The sequence shown here is derived from an EMBL/GenBank/DDBJ whole genome shotgun (WGS) entry which is preliminary data.</text>
</comment>
<dbReference type="Proteomes" id="UP001458880">
    <property type="component" value="Unassembled WGS sequence"/>
</dbReference>
<reference evidence="2 3" key="1">
    <citation type="journal article" date="2024" name="BMC Genomics">
        <title>De novo assembly and annotation of Popillia japonica's genome with initial clues to its potential as an invasive pest.</title>
        <authorList>
            <person name="Cucini C."/>
            <person name="Boschi S."/>
            <person name="Funari R."/>
            <person name="Cardaioli E."/>
            <person name="Iannotti N."/>
            <person name="Marturano G."/>
            <person name="Paoli F."/>
            <person name="Bruttini M."/>
            <person name="Carapelli A."/>
            <person name="Frati F."/>
            <person name="Nardi F."/>
        </authorList>
    </citation>
    <scope>NUCLEOTIDE SEQUENCE [LARGE SCALE GENOMIC DNA]</scope>
    <source>
        <strain evidence="2">DMR45628</strain>
    </source>
</reference>
<protein>
    <submittedName>
        <fullName evidence="2">Uncharacterized protein</fullName>
    </submittedName>
</protein>
<feature type="transmembrane region" description="Helical" evidence="1">
    <location>
        <begin position="51"/>
        <end position="69"/>
    </location>
</feature>
<dbReference type="AlphaFoldDB" id="A0AAW1MMN2"/>
<name>A0AAW1MMN2_POPJA</name>
<keyword evidence="1" id="KW-0472">Membrane</keyword>
<gene>
    <name evidence="2" type="ORF">QE152_g5676</name>
</gene>
<accession>A0AAW1MMN2</accession>
<evidence type="ECO:0000313" key="3">
    <source>
        <dbReference type="Proteomes" id="UP001458880"/>
    </source>
</evidence>